<proteinExistence type="predicted"/>
<dbReference type="Pfam" id="PF00882">
    <property type="entry name" value="Zn_dep_PLPC"/>
    <property type="match status" value="1"/>
</dbReference>
<comment type="caution">
    <text evidence="2">The sequence shown here is derived from an EMBL/GenBank/DDBJ whole genome shotgun (WGS) entry which is preliminary data.</text>
</comment>
<dbReference type="OrthoDB" id="267579at2"/>
<dbReference type="Gene3D" id="1.10.575.10">
    <property type="entry name" value="P1 Nuclease"/>
    <property type="match status" value="1"/>
</dbReference>
<evidence type="ECO:0000313" key="2">
    <source>
        <dbReference type="EMBL" id="TDG36841.1"/>
    </source>
</evidence>
<keyword evidence="3" id="KW-1185">Reference proteome</keyword>
<dbReference type="EMBL" id="SJCY01000003">
    <property type="protein sequence ID" value="TDG36841.1"/>
    <property type="molecule type" value="Genomic_DNA"/>
</dbReference>
<dbReference type="Proteomes" id="UP000295668">
    <property type="component" value="Unassembled WGS sequence"/>
</dbReference>
<name>A0A4R5MM97_9SPHI</name>
<accession>A0A4R5MM97</accession>
<dbReference type="InterPro" id="IPR008947">
    <property type="entry name" value="PLipase_C/P1_nuclease_dom_sf"/>
</dbReference>
<reference evidence="2 3" key="1">
    <citation type="submission" date="2019-02" db="EMBL/GenBank/DDBJ databases">
        <title>Pedobacter sp. nov., a novel speices isolated from soil of pinguins habitat in Antarcitica.</title>
        <authorList>
            <person name="He R.-H."/>
        </authorList>
    </citation>
    <scope>NUCLEOTIDE SEQUENCE [LARGE SCALE GENOMIC DNA]</scope>
    <source>
        <strain evidence="2 3">E01020</strain>
    </source>
</reference>
<gene>
    <name evidence="2" type="ORF">EZJ43_06055</name>
</gene>
<protein>
    <submittedName>
        <fullName evidence="2">S1/P1 Nuclease</fullName>
    </submittedName>
</protein>
<dbReference type="SUPFAM" id="SSF48537">
    <property type="entry name" value="Phospholipase C/P1 nuclease"/>
    <property type="match status" value="1"/>
</dbReference>
<organism evidence="2 3">
    <name type="scientific">Pedobacter changchengzhani</name>
    <dbReference type="NCBI Taxonomy" id="2529274"/>
    <lineage>
        <taxon>Bacteria</taxon>
        <taxon>Pseudomonadati</taxon>
        <taxon>Bacteroidota</taxon>
        <taxon>Sphingobacteriia</taxon>
        <taxon>Sphingobacteriales</taxon>
        <taxon>Sphingobacteriaceae</taxon>
        <taxon>Pedobacter</taxon>
    </lineage>
</organism>
<dbReference type="InterPro" id="IPR029002">
    <property type="entry name" value="PLPC/GPLD1"/>
</dbReference>
<dbReference type="GO" id="GO:0016788">
    <property type="term" value="F:hydrolase activity, acting on ester bonds"/>
    <property type="evidence" value="ECO:0007669"/>
    <property type="project" value="InterPro"/>
</dbReference>
<dbReference type="CDD" id="cd10981">
    <property type="entry name" value="ZnPC_S1P1"/>
    <property type="match status" value="1"/>
</dbReference>
<evidence type="ECO:0000313" key="3">
    <source>
        <dbReference type="Proteomes" id="UP000295668"/>
    </source>
</evidence>
<dbReference type="AlphaFoldDB" id="A0A4R5MM97"/>
<dbReference type="RefSeq" id="WP_133261787.1">
    <property type="nucleotide sequence ID" value="NZ_SJCY01000003.1"/>
</dbReference>
<sequence>MKRLTIITALIIPTIFCTSWGFFAHQRINHLAVFTLPNGMIGFYKKNVKYITEHAVDPDKRRYADTLEAPRHYLDVENYEKNIDSIPEKWDNALKKYGQKKLSENGIVPWQIQRSYFALVKAFKTHDSLRILKISAELGHYIADAHVPLHTTSNHNGQLTNQVGIHAFWESRLPELFSNNYNYIVGRATYIENPLKEAWKIVKHTNTLVDTVLNFEANLNASFPSDQKYSFSERNNVVLKQYSLAYSKAYHDKMDSMVERQMRSSILKIGCFWFSAWVDAGQPVLKNLVKTDLDPEERKENLEIENKFIKGKVIGREI</sequence>
<evidence type="ECO:0000259" key="1">
    <source>
        <dbReference type="Pfam" id="PF00882"/>
    </source>
</evidence>
<feature type="domain" description="Phospholipase C/D" evidence="1">
    <location>
        <begin position="25"/>
        <end position="219"/>
    </location>
</feature>